<accession>A0A0N5AP76</accession>
<dbReference type="InterPro" id="IPR006597">
    <property type="entry name" value="Sel1-like"/>
</dbReference>
<proteinExistence type="predicted"/>
<dbReference type="PANTHER" id="PTHR45011">
    <property type="entry name" value="DAP3-BINDING CELL DEATH ENHANCER 1"/>
    <property type="match status" value="1"/>
</dbReference>
<dbReference type="InterPro" id="IPR052748">
    <property type="entry name" value="ISR_Activator"/>
</dbReference>
<protein>
    <submittedName>
        <fullName evidence="2">Death ligand signal enhancer</fullName>
    </submittedName>
</protein>
<dbReference type="SMART" id="SM00671">
    <property type="entry name" value="SEL1"/>
    <property type="match status" value="3"/>
</dbReference>
<dbReference type="PANTHER" id="PTHR45011:SF1">
    <property type="entry name" value="DAP3-BINDING CELL DEATH ENHANCER 1"/>
    <property type="match status" value="1"/>
</dbReference>
<dbReference type="Proteomes" id="UP000046393">
    <property type="component" value="Unplaced"/>
</dbReference>
<dbReference type="Gene3D" id="1.25.40.10">
    <property type="entry name" value="Tetratricopeptide repeat domain"/>
    <property type="match status" value="1"/>
</dbReference>
<dbReference type="Pfam" id="PF08238">
    <property type="entry name" value="Sel1"/>
    <property type="match status" value="3"/>
</dbReference>
<organism evidence="1 2">
    <name type="scientific">Syphacia muris</name>
    <dbReference type="NCBI Taxonomy" id="451379"/>
    <lineage>
        <taxon>Eukaryota</taxon>
        <taxon>Metazoa</taxon>
        <taxon>Ecdysozoa</taxon>
        <taxon>Nematoda</taxon>
        <taxon>Chromadorea</taxon>
        <taxon>Rhabditida</taxon>
        <taxon>Spirurina</taxon>
        <taxon>Oxyuridomorpha</taxon>
        <taxon>Oxyuroidea</taxon>
        <taxon>Oxyuridae</taxon>
        <taxon>Syphacia</taxon>
    </lineage>
</organism>
<reference evidence="2" key="1">
    <citation type="submission" date="2017-02" db="UniProtKB">
        <authorList>
            <consortium name="WormBaseParasite"/>
        </authorList>
    </citation>
    <scope>IDENTIFICATION</scope>
</reference>
<dbReference type="STRING" id="451379.A0A0N5AP76"/>
<evidence type="ECO:0000313" key="2">
    <source>
        <dbReference type="WBParaSite" id="SMUV_0000644301-mRNA-1"/>
    </source>
</evidence>
<keyword evidence="1" id="KW-1185">Reference proteome</keyword>
<dbReference type="InterPro" id="IPR011990">
    <property type="entry name" value="TPR-like_helical_dom_sf"/>
</dbReference>
<name>A0A0N5AP76_9BILA</name>
<dbReference type="SUPFAM" id="SSF81901">
    <property type="entry name" value="HCP-like"/>
    <property type="match status" value="1"/>
</dbReference>
<dbReference type="WBParaSite" id="SMUV_0000644301-mRNA-1">
    <property type="protein sequence ID" value="SMUV_0000644301-mRNA-1"/>
    <property type="gene ID" value="SMUV_0000644301"/>
</dbReference>
<sequence>MNAQRQVVRNVWKSWAFAKSPLIVSPIKYKKDHDDSQYSTDDNIRASWIGRYAKAENLLKTPSELLKLISHCQAYNGQIIGTNFNGSPYFAEPFYTVFEGNNGSRLDVLSILVDDAAVKATSKQLKSCKSKQQLPKADACIQTDSAATATKCTSTPSLNKVLENYSVENEVANELAELGLGIEAMDVWQNAANTGCAEAMYNIAMCYANGEYVSKDLKKAIFFWNEACKLGHALSAYQLAVCYINGHSGIMKDVVYGWKLMKKSAAGGCAEAQFSLGCRCLLNKNMKKAKKYLTEAVRKQDIFERVNSWLTMESIPDNAKIVLKEILNS</sequence>
<evidence type="ECO:0000313" key="1">
    <source>
        <dbReference type="Proteomes" id="UP000046393"/>
    </source>
</evidence>
<dbReference type="AlphaFoldDB" id="A0A0N5AP76"/>